<name>A0A7I8JP55_SPIIN</name>
<sequence length="311" mass="35359">MENGCSRVDLQDTSFRVVNDRHQEVLEKEDYIGQSHEPTNPFTSDSPGKTEFHKKQVDNEKNLPGESDVCFPQASPKSSASPARESSFIPERSPQVRPSEEEGRYSDADQNRASPDSTSSPRRVHSPSPRRPGGGHRRSPSYDHISPTRQRKSSSPVRTPLRDSDQRIDSPYKRKRSSSPEIYLRKIPVMRHSPRRRSPSPGYHSRRHSPRRRPWSPPSNRSTGVGRPGKNLFVAGFSFVTTERDLEKKFSRFGRVTDVRIVRDKRSGDSRGFGFLSLEKDEEADAAIRALDQTEWNGRIVLVEKAKTSVR</sequence>
<dbReference type="EMBL" id="CACRZD030000015">
    <property type="protein sequence ID" value="CAA6671936.1"/>
    <property type="molecule type" value="Genomic_DNA"/>
</dbReference>
<dbReference type="PROSITE" id="PS50102">
    <property type="entry name" value="RRM"/>
    <property type="match status" value="1"/>
</dbReference>
<gene>
    <name evidence="6" type="ORF">SI7747_15018344</name>
</gene>
<protein>
    <recommendedName>
        <fullName evidence="5">RRM domain-containing protein</fullName>
    </recommendedName>
</protein>
<dbReference type="EMBL" id="LR743602">
    <property type="protein sequence ID" value="CAA2632753.1"/>
    <property type="molecule type" value="Genomic_DNA"/>
</dbReference>
<dbReference type="InterPro" id="IPR035979">
    <property type="entry name" value="RBD_domain_sf"/>
</dbReference>
<dbReference type="GO" id="GO:0005685">
    <property type="term" value="C:U1 snRNP"/>
    <property type="evidence" value="ECO:0007669"/>
    <property type="project" value="TreeGrafter"/>
</dbReference>
<dbReference type="SMART" id="SM00360">
    <property type="entry name" value="RRM"/>
    <property type="match status" value="1"/>
</dbReference>
<accession>A0A7I8JP55</accession>
<dbReference type="AlphaFoldDB" id="A0A7I8JP55"/>
<dbReference type="Gene3D" id="3.30.70.330">
    <property type="match status" value="1"/>
</dbReference>
<feature type="compositionally biased region" description="Basic residues" evidence="4">
    <location>
        <begin position="188"/>
        <end position="214"/>
    </location>
</feature>
<dbReference type="InterPro" id="IPR000504">
    <property type="entry name" value="RRM_dom"/>
</dbReference>
<dbReference type="GO" id="GO:0071004">
    <property type="term" value="C:U2-type prespliceosome"/>
    <property type="evidence" value="ECO:0007669"/>
    <property type="project" value="TreeGrafter"/>
</dbReference>
<keyword evidence="3" id="KW-0694">RNA-binding</keyword>
<dbReference type="Proteomes" id="UP001189122">
    <property type="component" value="Unassembled WGS sequence"/>
</dbReference>
<dbReference type="SUPFAM" id="SSF54928">
    <property type="entry name" value="RNA-binding domain, RBD"/>
    <property type="match status" value="1"/>
</dbReference>
<evidence type="ECO:0000259" key="5">
    <source>
        <dbReference type="PROSITE" id="PS50102"/>
    </source>
</evidence>
<evidence type="ECO:0000313" key="6">
    <source>
        <dbReference type="EMBL" id="CAA2632753.1"/>
    </source>
</evidence>
<proteinExistence type="predicted"/>
<feature type="compositionally biased region" description="Polar residues" evidence="4">
    <location>
        <begin position="36"/>
        <end position="47"/>
    </location>
</feature>
<organism evidence="6">
    <name type="scientific">Spirodela intermedia</name>
    <name type="common">Intermediate duckweed</name>
    <dbReference type="NCBI Taxonomy" id="51605"/>
    <lineage>
        <taxon>Eukaryota</taxon>
        <taxon>Viridiplantae</taxon>
        <taxon>Streptophyta</taxon>
        <taxon>Embryophyta</taxon>
        <taxon>Tracheophyta</taxon>
        <taxon>Spermatophyta</taxon>
        <taxon>Magnoliopsida</taxon>
        <taxon>Liliopsida</taxon>
        <taxon>Araceae</taxon>
        <taxon>Lemnoideae</taxon>
        <taxon>Spirodela</taxon>
    </lineage>
</organism>
<evidence type="ECO:0000256" key="1">
    <source>
        <dbReference type="ARBA" id="ARBA00004123"/>
    </source>
</evidence>
<dbReference type="InterPro" id="IPR012677">
    <property type="entry name" value="Nucleotide-bd_a/b_plait_sf"/>
</dbReference>
<dbReference type="InterPro" id="IPR051183">
    <property type="entry name" value="U1_U11-U12_snRNP_70-35kDa"/>
</dbReference>
<feature type="compositionally biased region" description="Basic and acidic residues" evidence="4">
    <location>
        <begin position="48"/>
        <end position="63"/>
    </location>
</feature>
<keyword evidence="7" id="KW-1185">Reference proteome</keyword>
<feature type="domain" description="RRM" evidence="5">
    <location>
        <begin position="230"/>
        <end position="308"/>
    </location>
</feature>
<feature type="compositionally biased region" description="Low complexity" evidence="4">
    <location>
        <begin position="72"/>
        <end position="87"/>
    </location>
</feature>
<comment type="subcellular location">
    <subcellularLocation>
        <location evidence="1">Nucleus</location>
    </subcellularLocation>
</comment>
<dbReference type="GO" id="GO:0003729">
    <property type="term" value="F:mRNA binding"/>
    <property type="evidence" value="ECO:0007669"/>
    <property type="project" value="TreeGrafter"/>
</dbReference>
<evidence type="ECO:0000256" key="3">
    <source>
        <dbReference type="PROSITE-ProRule" id="PRU00176"/>
    </source>
</evidence>
<dbReference type="PANTHER" id="PTHR13952">
    <property type="entry name" value="U1 SMALL NUCLEAR RIBONUCLEOPROTEIN 70 KD"/>
    <property type="match status" value="1"/>
</dbReference>
<keyword evidence="2" id="KW-0539">Nucleus</keyword>
<dbReference type="PANTHER" id="PTHR13952:SF9">
    <property type="entry name" value="SERINE_ARGININE REPETITIVE MATRIX PROTEIN 1-LIKE"/>
    <property type="match status" value="1"/>
</dbReference>
<feature type="compositionally biased region" description="Basic and acidic residues" evidence="4">
    <location>
        <begin position="98"/>
        <end position="110"/>
    </location>
</feature>
<evidence type="ECO:0000256" key="2">
    <source>
        <dbReference type="ARBA" id="ARBA00023242"/>
    </source>
</evidence>
<dbReference type="GO" id="GO:0030619">
    <property type="term" value="F:U1 snRNA binding"/>
    <property type="evidence" value="ECO:0007669"/>
    <property type="project" value="TreeGrafter"/>
</dbReference>
<reference evidence="6 7" key="1">
    <citation type="submission" date="2019-12" db="EMBL/GenBank/DDBJ databases">
        <authorList>
            <person name="Scholz U."/>
            <person name="Mascher M."/>
            <person name="Fiebig A."/>
        </authorList>
    </citation>
    <scope>NUCLEOTIDE SEQUENCE</scope>
</reference>
<evidence type="ECO:0000313" key="7">
    <source>
        <dbReference type="Proteomes" id="UP001189122"/>
    </source>
</evidence>
<dbReference type="GO" id="GO:0000398">
    <property type="term" value="P:mRNA splicing, via spliceosome"/>
    <property type="evidence" value="ECO:0007669"/>
    <property type="project" value="TreeGrafter"/>
</dbReference>
<dbReference type="GO" id="GO:0071011">
    <property type="term" value="C:precatalytic spliceosome"/>
    <property type="evidence" value="ECO:0007669"/>
    <property type="project" value="TreeGrafter"/>
</dbReference>
<dbReference type="Pfam" id="PF00076">
    <property type="entry name" value="RRM_1"/>
    <property type="match status" value="1"/>
</dbReference>
<feature type="region of interest" description="Disordered" evidence="4">
    <location>
        <begin position="26"/>
        <end position="228"/>
    </location>
</feature>
<evidence type="ECO:0000256" key="4">
    <source>
        <dbReference type="SAM" id="MobiDB-lite"/>
    </source>
</evidence>
<feature type="compositionally biased region" description="Basic and acidic residues" evidence="4">
    <location>
        <begin position="160"/>
        <end position="172"/>
    </location>
</feature>